<proteinExistence type="predicted"/>
<feature type="compositionally biased region" description="Basic and acidic residues" evidence="1">
    <location>
        <begin position="115"/>
        <end position="129"/>
    </location>
</feature>
<dbReference type="Proteomes" id="UP001341840">
    <property type="component" value="Unassembled WGS sequence"/>
</dbReference>
<gene>
    <name evidence="2" type="ORF">PIB30_053186</name>
</gene>
<evidence type="ECO:0000313" key="2">
    <source>
        <dbReference type="EMBL" id="MED6197056.1"/>
    </source>
</evidence>
<evidence type="ECO:0000256" key="1">
    <source>
        <dbReference type="SAM" id="MobiDB-lite"/>
    </source>
</evidence>
<evidence type="ECO:0000313" key="3">
    <source>
        <dbReference type="Proteomes" id="UP001341840"/>
    </source>
</evidence>
<feature type="compositionally biased region" description="Basic and acidic residues" evidence="1">
    <location>
        <begin position="95"/>
        <end position="104"/>
    </location>
</feature>
<feature type="compositionally biased region" description="Polar residues" evidence="1">
    <location>
        <begin position="12"/>
        <end position="31"/>
    </location>
</feature>
<comment type="caution">
    <text evidence="2">The sequence shown here is derived from an EMBL/GenBank/DDBJ whole genome shotgun (WGS) entry which is preliminary data.</text>
</comment>
<organism evidence="2 3">
    <name type="scientific">Stylosanthes scabra</name>
    <dbReference type="NCBI Taxonomy" id="79078"/>
    <lineage>
        <taxon>Eukaryota</taxon>
        <taxon>Viridiplantae</taxon>
        <taxon>Streptophyta</taxon>
        <taxon>Embryophyta</taxon>
        <taxon>Tracheophyta</taxon>
        <taxon>Spermatophyta</taxon>
        <taxon>Magnoliopsida</taxon>
        <taxon>eudicotyledons</taxon>
        <taxon>Gunneridae</taxon>
        <taxon>Pentapetalae</taxon>
        <taxon>rosids</taxon>
        <taxon>fabids</taxon>
        <taxon>Fabales</taxon>
        <taxon>Fabaceae</taxon>
        <taxon>Papilionoideae</taxon>
        <taxon>50 kb inversion clade</taxon>
        <taxon>dalbergioids sensu lato</taxon>
        <taxon>Dalbergieae</taxon>
        <taxon>Pterocarpus clade</taxon>
        <taxon>Stylosanthes</taxon>
    </lineage>
</organism>
<name>A0ABU6XG58_9FABA</name>
<dbReference type="EMBL" id="JASCZI010211841">
    <property type="protein sequence ID" value="MED6197056.1"/>
    <property type="molecule type" value="Genomic_DNA"/>
</dbReference>
<accession>A0ABU6XG58</accession>
<protein>
    <submittedName>
        <fullName evidence="2">Uncharacterized protein</fullName>
    </submittedName>
</protein>
<keyword evidence="3" id="KW-1185">Reference proteome</keyword>
<feature type="compositionally biased region" description="Basic and acidic residues" evidence="1">
    <location>
        <begin position="66"/>
        <end position="82"/>
    </location>
</feature>
<sequence length="129" mass="14320">MPQPRHRCDPGSSDTGSWTASLNQLKGTTRTQRPRSPRDPKLLCDTPSPPSSSTPKETASSHRQPRRGEYKETPRRHQRDASPAKPGKTGNHSQAGEHEADKCIGRCAKMDGTQNEDRRVQRCGESPNH</sequence>
<reference evidence="2 3" key="1">
    <citation type="journal article" date="2023" name="Plants (Basel)">
        <title>Bridging the Gap: Combining Genomics and Transcriptomics Approaches to Understand Stylosanthes scabra, an Orphan Legume from the Brazilian Caatinga.</title>
        <authorList>
            <person name="Ferreira-Neto J.R.C."/>
            <person name="da Silva M.D."/>
            <person name="Binneck E."/>
            <person name="de Melo N.F."/>
            <person name="da Silva R.H."/>
            <person name="de Melo A.L.T.M."/>
            <person name="Pandolfi V."/>
            <person name="Bustamante F.O."/>
            <person name="Brasileiro-Vidal A.C."/>
            <person name="Benko-Iseppon A.M."/>
        </authorList>
    </citation>
    <scope>NUCLEOTIDE SEQUENCE [LARGE SCALE GENOMIC DNA]</scope>
    <source>
        <tissue evidence="2">Leaves</tissue>
    </source>
</reference>
<feature type="region of interest" description="Disordered" evidence="1">
    <location>
        <begin position="1"/>
        <end position="129"/>
    </location>
</feature>